<keyword evidence="3" id="KW-1185">Reference proteome</keyword>
<dbReference type="EMBL" id="FAUH01000041">
    <property type="protein sequence ID" value="CUU67590.1"/>
    <property type="molecule type" value="Genomic_DNA"/>
</dbReference>
<protein>
    <recommendedName>
        <fullName evidence="4">Type II toxin-antitoxin system HicA family toxin</fullName>
    </recommendedName>
</protein>
<evidence type="ECO:0008006" key="4">
    <source>
        <dbReference type="Google" id="ProtNLM"/>
    </source>
</evidence>
<evidence type="ECO:0000313" key="3">
    <source>
        <dbReference type="Proteomes" id="UP000182498"/>
    </source>
</evidence>
<proteinExistence type="predicted"/>
<organism evidence="2 3">
    <name type="scientific">Corynebacterium variabile</name>
    <dbReference type="NCBI Taxonomy" id="1727"/>
    <lineage>
        <taxon>Bacteria</taxon>
        <taxon>Bacillati</taxon>
        <taxon>Actinomycetota</taxon>
        <taxon>Actinomycetes</taxon>
        <taxon>Mycobacteriales</taxon>
        <taxon>Corynebacteriaceae</taxon>
        <taxon>Corynebacterium</taxon>
    </lineage>
</organism>
<evidence type="ECO:0000256" key="1">
    <source>
        <dbReference type="SAM" id="MobiDB-lite"/>
    </source>
</evidence>
<evidence type="ECO:0000313" key="2">
    <source>
        <dbReference type="EMBL" id="CUU67590.1"/>
    </source>
</evidence>
<dbReference type="OrthoDB" id="9799039at2"/>
<dbReference type="SUPFAM" id="SSF54786">
    <property type="entry name" value="YcfA/nrd intein domain"/>
    <property type="match status" value="1"/>
</dbReference>
<reference evidence="3" key="1">
    <citation type="submission" date="2015-11" db="EMBL/GenBank/DDBJ databases">
        <authorList>
            <person name="Dugat-Bony E."/>
        </authorList>
    </citation>
    <scope>NUCLEOTIDE SEQUENCE [LARGE SCALE GENOMIC DNA]</scope>
    <source>
        <strain evidence="3">Mu292</strain>
    </source>
</reference>
<dbReference type="RefSeq" id="WP_014009514.1">
    <property type="nucleotide sequence ID" value="NZ_FAUH01000041.1"/>
</dbReference>
<feature type="compositionally biased region" description="Basic residues" evidence="1">
    <location>
        <begin position="1"/>
        <end position="16"/>
    </location>
</feature>
<accession>A0A110BFD6</accession>
<gene>
    <name evidence="2" type="ORF">CVAR292_02957</name>
</gene>
<dbReference type="AlphaFoldDB" id="A0A110BFD6"/>
<name>A0A110BFD6_9CORY</name>
<sequence>MTKRQKLLRNIRRQAKKTGVSYRETEGGRHTIVHLGIGRPVPIPRHNEIPERTTEAIYKETEEYLGKRWWKQ</sequence>
<dbReference type="Proteomes" id="UP000182498">
    <property type="component" value="Unassembled WGS sequence"/>
</dbReference>
<feature type="region of interest" description="Disordered" evidence="1">
    <location>
        <begin position="1"/>
        <end position="23"/>
    </location>
</feature>